<evidence type="ECO:0000313" key="2">
    <source>
        <dbReference type="Proteomes" id="UP001432251"/>
    </source>
</evidence>
<accession>A0ACD5AEH8</accession>
<sequence length="96" mass="10417">MTYDIDRTHLVWQQVAAAVAHRIALGRYTSADRLPSVAELAAEFGIATSTADKVMARLKEAGLIRRVKGLGTFIADGGVSLAKEQPFGPPPRQTRR</sequence>
<name>A0ACD5AEH8_9ACTN</name>
<reference evidence="1" key="1">
    <citation type="journal article" date="2025" name="Int. J. Syst. Evol. Microbiol.">
        <title>Streptomyces citrinus sp. nov., with yellow diffusible pigment.</title>
        <authorList>
            <person name="He Y."/>
            <person name="Yang E."/>
            <person name="Xu J."/>
            <person name="Sun Y."/>
            <person name="Sun L."/>
        </authorList>
    </citation>
    <scope>NUCLEOTIDE SEQUENCE</scope>
    <source>
        <strain evidence="1">Q6</strain>
    </source>
</reference>
<gene>
    <name evidence="1" type="ORF">V2W30_20820</name>
</gene>
<keyword evidence="2" id="KW-1185">Reference proteome</keyword>
<dbReference type="EMBL" id="CP146022">
    <property type="protein sequence ID" value="WWQ65519.1"/>
    <property type="molecule type" value="Genomic_DNA"/>
</dbReference>
<evidence type="ECO:0000313" key="1">
    <source>
        <dbReference type="EMBL" id="WWQ65519.1"/>
    </source>
</evidence>
<protein>
    <submittedName>
        <fullName evidence="1">Winged helix-turn-helix domain-containing protein</fullName>
    </submittedName>
</protein>
<organism evidence="1 2">
    <name type="scientific">Streptomyces citrinus</name>
    <dbReference type="NCBI Taxonomy" id="3118173"/>
    <lineage>
        <taxon>Bacteria</taxon>
        <taxon>Bacillati</taxon>
        <taxon>Actinomycetota</taxon>
        <taxon>Actinomycetes</taxon>
        <taxon>Kitasatosporales</taxon>
        <taxon>Streptomycetaceae</taxon>
        <taxon>Streptomyces</taxon>
    </lineage>
</organism>
<dbReference type="Proteomes" id="UP001432251">
    <property type="component" value="Chromosome"/>
</dbReference>
<proteinExistence type="predicted"/>